<proteinExistence type="predicted"/>
<feature type="region of interest" description="Disordered" evidence="1">
    <location>
        <begin position="256"/>
        <end position="277"/>
    </location>
</feature>
<organism evidence="3 4">
    <name type="scientific">Actinomadura spongiicola</name>
    <dbReference type="NCBI Taxonomy" id="2303421"/>
    <lineage>
        <taxon>Bacteria</taxon>
        <taxon>Bacillati</taxon>
        <taxon>Actinomycetota</taxon>
        <taxon>Actinomycetes</taxon>
        <taxon>Streptosporangiales</taxon>
        <taxon>Thermomonosporaceae</taxon>
        <taxon>Actinomadura</taxon>
    </lineage>
</organism>
<comment type="caution">
    <text evidence="3">The sequence shown here is derived from an EMBL/GenBank/DDBJ whole genome shotgun (WGS) entry which is preliminary data.</text>
</comment>
<dbReference type="EMBL" id="QVNQ01000005">
    <property type="protein sequence ID" value="RFS84319.1"/>
    <property type="molecule type" value="Genomic_DNA"/>
</dbReference>
<dbReference type="InterPro" id="IPR036388">
    <property type="entry name" value="WH-like_DNA-bd_sf"/>
</dbReference>
<dbReference type="RefSeq" id="WP_117401009.1">
    <property type="nucleotide sequence ID" value="NZ_QVNQ01000005.1"/>
</dbReference>
<dbReference type="InterPro" id="IPR000792">
    <property type="entry name" value="Tscrpt_reg_LuxR_C"/>
</dbReference>
<reference evidence="3 4" key="1">
    <citation type="submission" date="2018-08" db="EMBL/GenBank/DDBJ databases">
        <title>Actinomadura spongicola sp. nov., isolated from marine sponge Leucetta chagosensis.</title>
        <authorList>
            <person name="Li L."/>
            <person name="Lin H.W."/>
        </authorList>
    </citation>
    <scope>NUCLEOTIDE SEQUENCE [LARGE SCALE GENOMIC DNA]</scope>
    <source>
        <strain evidence="3 4">LHW52907</strain>
    </source>
</reference>
<evidence type="ECO:0000256" key="1">
    <source>
        <dbReference type="SAM" id="MobiDB-lite"/>
    </source>
</evidence>
<evidence type="ECO:0000313" key="4">
    <source>
        <dbReference type="Proteomes" id="UP000262882"/>
    </source>
</evidence>
<evidence type="ECO:0000259" key="2">
    <source>
        <dbReference type="SMART" id="SM00421"/>
    </source>
</evidence>
<feature type="region of interest" description="Disordered" evidence="1">
    <location>
        <begin position="1"/>
        <end position="22"/>
    </location>
</feature>
<sequence>MSAESAVERSVPAGAGSRSSQDEVERDLLKARALVEAAMFEHRRRLAAATLVELSDDGDAAGGTTRSLAASAREELIIVLAGAGWAAEVLPELGRALQNGVPVRVLCARETLRTAWGTRLVGRARSAGAQVRVAGVPLQELMLVDECAAAVRAGRQLMVIRAPAMLGALRGLFAGAWESASLAADRRPLEEAGWDGLHRQVLALLNAGHKDDAAARHLGLSVRTYRRHVAEIMRDMGAASRFQAGARAAELGLLAGGDGRRGQPSMPPSIWNTAPVM</sequence>
<evidence type="ECO:0000313" key="3">
    <source>
        <dbReference type="EMBL" id="RFS84319.1"/>
    </source>
</evidence>
<dbReference type="InterPro" id="IPR016032">
    <property type="entry name" value="Sig_transdc_resp-reg_C-effctor"/>
</dbReference>
<dbReference type="OrthoDB" id="4266042at2"/>
<protein>
    <submittedName>
        <fullName evidence="3">Helix-turn-helix transcriptional regulator</fullName>
    </submittedName>
</protein>
<dbReference type="SMART" id="SM00421">
    <property type="entry name" value="HTH_LUXR"/>
    <property type="match status" value="1"/>
</dbReference>
<keyword evidence="4" id="KW-1185">Reference proteome</keyword>
<accession>A0A372GGU3</accession>
<gene>
    <name evidence="3" type="ORF">D0T12_19565</name>
</gene>
<dbReference type="GO" id="GO:0006355">
    <property type="term" value="P:regulation of DNA-templated transcription"/>
    <property type="evidence" value="ECO:0007669"/>
    <property type="project" value="InterPro"/>
</dbReference>
<name>A0A372GGU3_9ACTN</name>
<dbReference type="SUPFAM" id="SSF46894">
    <property type="entry name" value="C-terminal effector domain of the bipartite response regulators"/>
    <property type="match status" value="1"/>
</dbReference>
<dbReference type="AlphaFoldDB" id="A0A372GGU3"/>
<dbReference type="GO" id="GO:0003677">
    <property type="term" value="F:DNA binding"/>
    <property type="evidence" value="ECO:0007669"/>
    <property type="project" value="InterPro"/>
</dbReference>
<dbReference type="Gene3D" id="1.10.10.10">
    <property type="entry name" value="Winged helix-like DNA-binding domain superfamily/Winged helix DNA-binding domain"/>
    <property type="match status" value="1"/>
</dbReference>
<dbReference type="Proteomes" id="UP000262882">
    <property type="component" value="Unassembled WGS sequence"/>
</dbReference>
<feature type="domain" description="HTH luxR-type" evidence="2">
    <location>
        <begin position="199"/>
        <end position="248"/>
    </location>
</feature>